<dbReference type="InterPro" id="IPR001057">
    <property type="entry name" value="Glu/AcGlu_kinase"/>
</dbReference>
<dbReference type="Proteomes" id="UP000669887">
    <property type="component" value="Unassembled WGS sequence"/>
</dbReference>
<dbReference type="GeneID" id="93473315"/>
<dbReference type="PANTHER" id="PTHR23342">
    <property type="entry name" value="N-ACETYLGLUTAMATE SYNTHASE"/>
    <property type="match status" value="1"/>
</dbReference>
<keyword evidence="3" id="KW-0547">Nucleotide-binding</keyword>
<dbReference type="InterPro" id="IPR004662">
    <property type="entry name" value="AcgluKinase_fam"/>
</dbReference>
<evidence type="ECO:0000313" key="11">
    <source>
        <dbReference type="Proteomes" id="UP000669887"/>
    </source>
</evidence>
<gene>
    <name evidence="9" type="ORF">GA0070562_0621</name>
    <name evidence="8" type="ORF">J5U46_18575</name>
</gene>
<dbReference type="NCBIfam" id="TIGR00761">
    <property type="entry name" value="argB"/>
    <property type="match status" value="1"/>
</dbReference>
<evidence type="ECO:0000313" key="8">
    <source>
        <dbReference type="EMBL" id="MBO4142159.1"/>
    </source>
</evidence>
<evidence type="ECO:0000313" key="10">
    <source>
        <dbReference type="Proteomes" id="UP000199405"/>
    </source>
</evidence>
<evidence type="ECO:0000256" key="3">
    <source>
        <dbReference type="ARBA" id="ARBA00022741"/>
    </source>
</evidence>
<evidence type="ECO:0000256" key="4">
    <source>
        <dbReference type="ARBA" id="ARBA00022777"/>
    </source>
</evidence>
<dbReference type="InterPro" id="IPR036393">
    <property type="entry name" value="AceGlu_kinase-like_sf"/>
</dbReference>
<dbReference type="SUPFAM" id="SSF53633">
    <property type="entry name" value="Carbamate kinase-like"/>
    <property type="match status" value="1"/>
</dbReference>
<dbReference type="GO" id="GO:0006526">
    <property type="term" value="P:L-arginine biosynthetic process"/>
    <property type="evidence" value="ECO:0007669"/>
    <property type="project" value="TreeGrafter"/>
</dbReference>
<dbReference type="GO" id="GO:0005524">
    <property type="term" value="F:ATP binding"/>
    <property type="evidence" value="ECO:0007669"/>
    <property type="project" value="UniProtKB-KW"/>
</dbReference>
<evidence type="ECO:0000256" key="2">
    <source>
        <dbReference type="ARBA" id="ARBA00022679"/>
    </source>
</evidence>
<dbReference type="RefSeq" id="WP_091427642.1">
    <property type="nucleotide sequence ID" value="NZ_FMCQ01000012.1"/>
</dbReference>
<reference evidence="9 10" key="1">
    <citation type="submission" date="2016-06" db="EMBL/GenBank/DDBJ databases">
        <authorList>
            <person name="Varghese N."/>
            <person name="Submissions Spin"/>
        </authorList>
    </citation>
    <scope>NUCLEOTIDE SEQUENCE [LARGE SCALE GENOMIC DNA]</scope>
    <source>
        <strain evidence="9 10">DSM 45142</strain>
    </source>
</reference>
<proteinExistence type="predicted"/>
<dbReference type="PIRSF" id="PIRSF000728">
    <property type="entry name" value="NAGK"/>
    <property type="match status" value="1"/>
</dbReference>
<dbReference type="EMBL" id="JAGFVQ010000036">
    <property type="protein sequence ID" value="MBO4142159.1"/>
    <property type="molecule type" value="Genomic_DNA"/>
</dbReference>
<name>A0AAW4JL12_9ACTN</name>
<keyword evidence="10" id="KW-1185">Reference proteome</keyword>
<dbReference type="GO" id="GO:0005737">
    <property type="term" value="C:cytoplasm"/>
    <property type="evidence" value="ECO:0007669"/>
    <property type="project" value="InterPro"/>
</dbReference>
<protein>
    <submittedName>
        <fullName evidence="9">N-acetylglutamate kinase</fullName>
    </submittedName>
    <submittedName>
        <fullName evidence="8">[LysW]-aminoadipate kinase</fullName>
    </submittedName>
</protein>
<keyword evidence="1" id="KW-0028">Amino-acid biosynthesis</keyword>
<dbReference type="Gene3D" id="3.40.1160.10">
    <property type="entry name" value="Acetylglutamate kinase-like"/>
    <property type="match status" value="1"/>
</dbReference>
<keyword evidence="2" id="KW-0808">Transferase</keyword>
<feature type="domain" description="Aspartate/glutamate/uridylate kinase" evidence="7">
    <location>
        <begin position="10"/>
        <end position="257"/>
    </location>
</feature>
<dbReference type="Proteomes" id="UP000199405">
    <property type="component" value="Unassembled WGS sequence"/>
</dbReference>
<comment type="caution">
    <text evidence="8">The sequence shown here is derived from an EMBL/GenBank/DDBJ whole genome shotgun (WGS) entry which is preliminary data.</text>
</comment>
<dbReference type="Pfam" id="PF00696">
    <property type="entry name" value="AA_kinase"/>
    <property type="match status" value="1"/>
</dbReference>
<dbReference type="AlphaFoldDB" id="A0AAW4JL12"/>
<evidence type="ECO:0000313" key="9">
    <source>
        <dbReference type="EMBL" id="SCF14736.1"/>
    </source>
</evidence>
<accession>A0AAW4JL12</accession>
<dbReference type="PRINTS" id="PR00474">
    <property type="entry name" value="GLU5KINASE"/>
</dbReference>
<evidence type="ECO:0000256" key="6">
    <source>
        <dbReference type="ARBA" id="ARBA00029440"/>
    </source>
</evidence>
<keyword evidence="5" id="KW-0067">ATP-binding</keyword>
<reference evidence="8" key="2">
    <citation type="submission" date="2021-03" db="EMBL/GenBank/DDBJ databases">
        <title>X isolated from Micromonospora tulbaghiae.</title>
        <authorList>
            <person name="Stennett H.L."/>
        </authorList>
    </citation>
    <scope>NUCLEOTIDE SEQUENCE</scope>
    <source>
        <strain evidence="8">28M1-20</strain>
    </source>
</reference>
<dbReference type="NCBIfam" id="NF010659">
    <property type="entry name" value="PRK14058.1-1"/>
    <property type="match status" value="1"/>
</dbReference>
<comment type="pathway">
    <text evidence="6">Amino-acid biosynthesis.</text>
</comment>
<dbReference type="EMBL" id="FMCQ01000012">
    <property type="protein sequence ID" value="SCF14736.1"/>
    <property type="molecule type" value="Genomic_DNA"/>
</dbReference>
<evidence type="ECO:0000259" key="7">
    <source>
        <dbReference type="Pfam" id="PF00696"/>
    </source>
</evidence>
<evidence type="ECO:0000256" key="5">
    <source>
        <dbReference type="ARBA" id="ARBA00022840"/>
    </source>
</evidence>
<dbReference type="PANTHER" id="PTHR23342:SF20">
    <property type="entry name" value="[LYSW]-AMINOADIPATE KINASE"/>
    <property type="match status" value="1"/>
</dbReference>
<dbReference type="GO" id="GO:0003991">
    <property type="term" value="F:acetylglutamate kinase activity"/>
    <property type="evidence" value="ECO:0007669"/>
    <property type="project" value="TreeGrafter"/>
</dbReference>
<sequence>MKQNSGRPPVTVVKCGGNGDVDATAVCEDVAELVRQGRRVVVVHGGSADIEDLAQQLGVPQRKQVAPDGVSARHTDERTLDVVTLALAGRVKPRLVRSLVEQGVRAVGLTGIDAGLLVARRKKAQRAVVDGRVVLVRDNHSGVVDTVDGEFLGTLLDTGAVPVISPPAITPDGEIVNIDADRAAAAVAAALDAESLVLLTGAPGVQQDPGDEHSVLPICHVPPAGRPPRWARGGMALKLVAAREALLGGVRRVLVADGRCRGPVRRALSGTGTQVALEQPVLDQPARQESLARVS</sequence>
<evidence type="ECO:0000256" key="1">
    <source>
        <dbReference type="ARBA" id="ARBA00022605"/>
    </source>
</evidence>
<organism evidence="8 11">
    <name type="scientific">Micromonospora tulbaghiae</name>
    <dbReference type="NCBI Taxonomy" id="479978"/>
    <lineage>
        <taxon>Bacteria</taxon>
        <taxon>Bacillati</taxon>
        <taxon>Actinomycetota</taxon>
        <taxon>Actinomycetes</taxon>
        <taxon>Micromonosporales</taxon>
        <taxon>Micromonosporaceae</taxon>
        <taxon>Micromonospora</taxon>
    </lineage>
</organism>
<keyword evidence="4 8" id="KW-0418">Kinase</keyword>
<dbReference type="InterPro" id="IPR001048">
    <property type="entry name" value="Asp/Glu/Uridylate_kinase"/>
</dbReference>